<evidence type="ECO:0000313" key="1">
    <source>
        <dbReference type="EMBL" id="MBL1108012.1"/>
    </source>
</evidence>
<gene>
    <name evidence="1" type="ORF">JK361_26065</name>
</gene>
<accession>A0ABS1P6K5</accession>
<proteinExistence type="predicted"/>
<reference evidence="1 2" key="1">
    <citation type="submission" date="2021-01" db="EMBL/GenBank/DDBJ databases">
        <title>WGS of actinomycetes isolated from Thailand.</title>
        <authorList>
            <person name="Thawai C."/>
        </authorList>
    </citation>
    <scope>NUCLEOTIDE SEQUENCE [LARGE SCALE GENOMIC DNA]</scope>
    <source>
        <strain evidence="1 2">CH5-8</strain>
    </source>
</reference>
<sequence>MHRDATLRVLTGVRIEIGDVTVTLNSTDRRSTPPASCWQIHRDATVADAVRCG</sequence>
<dbReference type="EMBL" id="JAERRH010000010">
    <property type="protein sequence ID" value="MBL1108012.1"/>
    <property type="molecule type" value="Genomic_DNA"/>
</dbReference>
<organism evidence="1 2">
    <name type="scientific">Streptomyces musisoli</name>
    <dbReference type="NCBI Taxonomy" id="2802280"/>
    <lineage>
        <taxon>Bacteria</taxon>
        <taxon>Bacillati</taxon>
        <taxon>Actinomycetota</taxon>
        <taxon>Actinomycetes</taxon>
        <taxon>Kitasatosporales</taxon>
        <taxon>Streptomycetaceae</taxon>
        <taxon>Streptomyces</taxon>
    </lineage>
</organism>
<protein>
    <submittedName>
        <fullName evidence="1">Uncharacterized protein</fullName>
    </submittedName>
</protein>
<keyword evidence="2" id="KW-1185">Reference proteome</keyword>
<name>A0ABS1P6K5_9ACTN</name>
<comment type="caution">
    <text evidence="1">The sequence shown here is derived from an EMBL/GenBank/DDBJ whole genome shotgun (WGS) entry which is preliminary data.</text>
</comment>
<evidence type="ECO:0000313" key="2">
    <source>
        <dbReference type="Proteomes" id="UP000621386"/>
    </source>
</evidence>
<dbReference type="Proteomes" id="UP000621386">
    <property type="component" value="Unassembled WGS sequence"/>
</dbReference>